<proteinExistence type="predicted"/>
<dbReference type="Proteomes" id="UP000663281">
    <property type="component" value="Chromosome"/>
</dbReference>
<dbReference type="AlphaFoldDB" id="A0A975AKJ1"/>
<dbReference type="EC" id="2.2.1.6" evidence="1"/>
<dbReference type="EMBL" id="CP071504">
    <property type="protein sequence ID" value="QSX29791.1"/>
    <property type="molecule type" value="Genomic_DNA"/>
</dbReference>
<organism evidence="1 2">
    <name type="scientific">Shewanella cyperi</name>
    <dbReference type="NCBI Taxonomy" id="2814292"/>
    <lineage>
        <taxon>Bacteria</taxon>
        <taxon>Pseudomonadati</taxon>
        <taxon>Pseudomonadota</taxon>
        <taxon>Gammaproteobacteria</taxon>
        <taxon>Alteromonadales</taxon>
        <taxon>Shewanellaceae</taxon>
        <taxon>Shewanella</taxon>
    </lineage>
</organism>
<accession>A0A975AKJ1</accession>
<dbReference type="SUPFAM" id="SSF55021">
    <property type="entry name" value="ACT-like"/>
    <property type="match status" value="1"/>
</dbReference>
<name>A0A975AKJ1_9GAMM</name>
<gene>
    <name evidence="1" type="primary">ilvM</name>
    <name evidence="1" type="ORF">JYB88_16645</name>
</gene>
<dbReference type="GO" id="GO:0003984">
    <property type="term" value="F:acetolactate synthase activity"/>
    <property type="evidence" value="ECO:0007669"/>
    <property type="project" value="UniProtKB-EC"/>
</dbReference>
<keyword evidence="2" id="KW-1185">Reference proteome</keyword>
<reference evidence="1 2" key="1">
    <citation type="submission" date="2021-03" db="EMBL/GenBank/DDBJ databases">
        <title>Novel species identification of genus Shewanella.</title>
        <authorList>
            <person name="Liu G."/>
            <person name="Zhang Q."/>
        </authorList>
    </citation>
    <scope>NUCLEOTIDE SEQUENCE [LARGE SCALE GENOMIC DNA]</scope>
    <source>
        <strain evidence="1 2">FJAT-53726</strain>
    </source>
</reference>
<sequence>MIQHLEVTLQHSPEVVERVLRVTRHRGFRVTCMNMRLTDNSVALDMEVDSERAIELLSNQLNKLVDVTGCRVLSPVALSKVASA</sequence>
<keyword evidence="1" id="KW-0808">Transferase</keyword>
<dbReference type="RefSeq" id="WP_207324837.1">
    <property type="nucleotide sequence ID" value="NZ_CP071504.1"/>
</dbReference>
<evidence type="ECO:0000313" key="2">
    <source>
        <dbReference type="Proteomes" id="UP000663281"/>
    </source>
</evidence>
<dbReference type="KEGG" id="scyp:JYB88_16645"/>
<dbReference type="NCBIfam" id="NF008362">
    <property type="entry name" value="PRK11152.1"/>
    <property type="match status" value="1"/>
</dbReference>
<dbReference type="Gene3D" id="3.30.70.260">
    <property type="match status" value="1"/>
</dbReference>
<evidence type="ECO:0000313" key="1">
    <source>
        <dbReference type="EMBL" id="QSX29791.1"/>
    </source>
</evidence>
<dbReference type="Pfam" id="PF13710">
    <property type="entry name" value="ACT_5"/>
    <property type="match status" value="1"/>
</dbReference>
<dbReference type="InterPro" id="IPR045865">
    <property type="entry name" value="ACT-like_dom_sf"/>
</dbReference>
<protein>
    <submittedName>
        <fullName evidence="1">Acetolactate synthase 2 small subunit</fullName>
        <ecNumber evidence="1">2.2.1.6</ecNumber>
    </submittedName>
</protein>